<sequence length="741" mass="71050">MALSANGIGGDGGLGGFGGVGGSGGNGGVGGAGGPNQNGGAGGNGGLGGLGGDAGGNGNAGYGVGGNIVISANGGSIVTGDLTTSAIGHSGFANLATEGEDAQNRGGSGGSGGLGGAGGAPGPGTGFEPIPGVAGADGSNGPDGLDTAFLGVPNAGSAGGTISFTTSTVGASPGSMNLGLVSATVDAITNESIGAVHNGNFGSISFGSLGPTNAGQTMQFAGLVANAGTVDGADASGAISFALNNPLSVAGNVILTSSGTVNVNAVGAGSLLANGSVTINAGTTIGVDHQNPLIGTGVPPFATISGSSLQFESGGRGQGNGATTINGVITGTTISFRSTDIIITPNATIGTAGTTTQVSFTNTSTSATTIGGSGAASGYVLDNAELQRVRSNNLAVFAPLPHSGASAGMQTPASINLNAPDVIIDTLNLSGGAGGAFSGGTFRVQTAGKLRLVGPVVLTDLNSSNRFEIVANNAIEALPTSSVMMTATGGALAGTLALTSADIIAGSASALTDVAAAGDLTAASNRIGMNDGLSARDNGYFAAGAIVATVGNSIYIQNTGAATTATGIDYGARRGFTVGSGGLTIVQSGSTPIKIAINGRQVMFSPTTGAATGYYTGTDLIPRVNILGLGSDPSSAPPPGSFDPLSTINGCTITAASACVNTVVVIPDPGISIARDTIQNATEQFASSAQLLPVALIQFQDFKGFIDQPLIDEPVTGAGNDDLYSLDDAKSGNPDQNTPVK</sequence>
<evidence type="ECO:0000313" key="2">
    <source>
        <dbReference type="EMBL" id="AYJ87465.1"/>
    </source>
</evidence>
<feature type="region of interest" description="Disordered" evidence="1">
    <location>
        <begin position="717"/>
        <end position="741"/>
    </location>
</feature>
<evidence type="ECO:0000313" key="3">
    <source>
        <dbReference type="Proteomes" id="UP000276254"/>
    </source>
</evidence>
<dbReference type="KEGG" id="spha:D3Y57_17955"/>
<protein>
    <submittedName>
        <fullName evidence="2">Uncharacterized protein</fullName>
    </submittedName>
</protein>
<accession>A0A494TQS7</accession>
<dbReference type="EMBL" id="CP032829">
    <property type="protein sequence ID" value="AYJ87465.1"/>
    <property type="molecule type" value="Genomic_DNA"/>
</dbReference>
<organism evidence="2 3">
    <name type="scientific">Sphingomonas paeninsulae</name>
    <dbReference type="NCBI Taxonomy" id="2319844"/>
    <lineage>
        <taxon>Bacteria</taxon>
        <taxon>Pseudomonadati</taxon>
        <taxon>Pseudomonadota</taxon>
        <taxon>Alphaproteobacteria</taxon>
        <taxon>Sphingomonadales</taxon>
        <taxon>Sphingomonadaceae</taxon>
        <taxon>Sphingomonas</taxon>
    </lineage>
</organism>
<name>A0A494TQS7_SPHPE</name>
<dbReference type="AlphaFoldDB" id="A0A494TQS7"/>
<feature type="region of interest" description="Disordered" evidence="1">
    <location>
        <begin position="99"/>
        <end position="148"/>
    </location>
</feature>
<proteinExistence type="predicted"/>
<dbReference type="OrthoDB" id="7175603at2"/>
<reference evidence="2 3" key="1">
    <citation type="submission" date="2018-09" db="EMBL/GenBank/DDBJ databases">
        <title>Sphingomonas peninsula sp. nov., isolated from fildes peninsula, Antarctic soil.</title>
        <authorList>
            <person name="Yingchao G."/>
        </authorList>
    </citation>
    <scope>NUCLEOTIDE SEQUENCE [LARGE SCALE GENOMIC DNA]</scope>
    <source>
        <strain evidence="2 3">YZ-8</strain>
    </source>
</reference>
<feature type="compositionally biased region" description="Gly residues" evidence="1">
    <location>
        <begin position="106"/>
        <end position="125"/>
    </location>
</feature>
<gene>
    <name evidence="2" type="ORF">D3Y57_17955</name>
</gene>
<dbReference type="Proteomes" id="UP000276254">
    <property type="component" value="Chromosome"/>
</dbReference>
<evidence type="ECO:0000256" key="1">
    <source>
        <dbReference type="SAM" id="MobiDB-lite"/>
    </source>
</evidence>
<keyword evidence="3" id="KW-1185">Reference proteome</keyword>